<dbReference type="PROSITE" id="PS51375">
    <property type="entry name" value="PPR"/>
    <property type="match status" value="4"/>
</dbReference>
<evidence type="ECO:0000259" key="4">
    <source>
        <dbReference type="Pfam" id="PF14432"/>
    </source>
</evidence>
<dbReference type="InterPro" id="IPR002885">
    <property type="entry name" value="PPR_rpt"/>
</dbReference>
<dbReference type="FunFam" id="1.25.40.10:FF:000381">
    <property type="entry name" value="Pentatricopeptide repeat-containing protein"/>
    <property type="match status" value="1"/>
</dbReference>
<dbReference type="Pfam" id="PF20431">
    <property type="entry name" value="E_motif"/>
    <property type="match status" value="1"/>
</dbReference>
<protein>
    <recommendedName>
        <fullName evidence="4">DYW domain-containing protein</fullName>
    </recommendedName>
</protein>
<name>A0AAU9M503_9ASTR</name>
<dbReference type="NCBIfam" id="TIGR00756">
    <property type="entry name" value="PPR"/>
    <property type="match status" value="4"/>
</dbReference>
<dbReference type="Pfam" id="PF14432">
    <property type="entry name" value="DYW_deaminase"/>
    <property type="match status" value="1"/>
</dbReference>
<dbReference type="GO" id="GO:0009451">
    <property type="term" value="P:RNA modification"/>
    <property type="evidence" value="ECO:0007669"/>
    <property type="project" value="InterPro"/>
</dbReference>
<reference evidence="5 6" key="1">
    <citation type="submission" date="2022-01" db="EMBL/GenBank/DDBJ databases">
        <authorList>
            <person name="Xiong W."/>
            <person name="Schranz E."/>
        </authorList>
    </citation>
    <scope>NUCLEOTIDE SEQUENCE [LARGE SCALE GENOMIC DNA]</scope>
</reference>
<evidence type="ECO:0000256" key="1">
    <source>
        <dbReference type="ARBA" id="ARBA00006643"/>
    </source>
</evidence>
<sequence>MRTTSVSELNDDIIRSMSIGALFSDFGILRLRGRPTVAYDEQGLVFAVSKLICVPMRFLQCSTSSFSRAFSSSSYAYHNFHENVRFLLTKGRLDEALTLFYTSNITHTQQTYADLFHACARHGNLSQGRALHRHMLDTHNQNTFPNLYVSNHLINMYAKCGSLEYARKLFDEMGERNIVSWTALISGYAQSKRLQECCTMFSRMLVDHRPNEFAYASVLSCCDLEVGKQVHAHAMKTCLDAYMYVANALITMYMNNDDKSEAFEALMVFKFLKSRNLVTWNSMIAAFQTRGKLEEALNLFSLMRHDSNIGFDRATLLSIFSSLLIGRDYGHNMIASCLRYCSQVHSLAIKTGFISEIGVITALAKAYADLGAESFDLSNLYMESEGKRDIVSWTAFITIFAENNPEESLHIFSELCQSGLSPDHHTYSIVLKACANLVTDRHTLSIHSQILKYGFQNDTVLANALIHAYGRSGSLIESKKVFDSTLIKDIISWNTMIKIYGLHGQPKDALKCFSEMNLNLSPDATTFVALLSACNHAGMVEEGSKIFESMLKTYKIVLQLDHYACMVDILGRSGRILEAQKLINKMPMEPDSVIWSSMLGACRKHGEPKLAELAAAKLQELEPKNSLGYVLMSNIHCSMGTFSEALDIRNQMERWGVKKDPGLSWTEIENRVHEFGSGGIRHPERNSICDDLDELASELKGLGYVAETNLALHDIEEEDKNRELNYHSEKLAFVYALKHGESKCYGGAIRIVKNIRICVDCHNFMKFATFTQSFPKFWGKVKVFKEITHMDACLVIRWNYVLLCRPTGPVLYIKKSVT</sequence>
<comment type="caution">
    <text evidence="5">The sequence shown here is derived from an EMBL/GenBank/DDBJ whole genome shotgun (WGS) entry which is preliminary data.</text>
</comment>
<keyword evidence="2" id="KW-0677">Repeat</keyword>
<evidence type="ECO:0000256" key="3">
    <source>
        <dbReference type="PROSITE-ProRule" id="PRU00708"/>
    </source>
</evidence>
<evidence type="ECO:0000256" key="2">
    <source>
        <dbReference type="ARBA" id="ARBA00022737"/>
    </source>
</evidence>
<keyword evidence="6" id="KW-1185">Reference proteome</keyword>
<accession>A0AAU9M503</accession>
<comment type="similarity">
    <text evidence="1">Belongs to the PPR family. PCMP-H subfamily.</text>
</comment>
<dbReference type="EMBL" id="CAKMRJ010001112">
    <property type="protein sequence ID" value="CAH1420626.1"/>
    <property type="molecule type" value="Genomic_DNA"/>
</dbReference>
<dbReference type="PANTHER" id="PTHR47926">
    <property type="entry name" value="PENTATRICOPEPTIDE REPEAT-CONTAINING PROTEIN"/>
    <property type="match status" value="1"/>
</dbReference>
<dbReference type="PANTHER" id="PTHR47926:SF382">
    <property type="entry name" value="PENTACOTRIPEPTIDE-REPEAT REGION OF PRORP DOMAIN-CONTAINING PROTEIN"/>
    <property type="match status" value="1"/>
</dbReference>
<dbReference type="Proteomes" id="UP001157418">
    <property type="component" value="Unassembled WGS sequence"/>
</dbReference>
<feature type="repeat" description="PPR" evidence="3">
    <location>
        <begin position="523"/>
        <end position="553"/>
    </location>
</feature>
<proteinExistence type="inferred from homology"/>
<feature type="repeat" description="PPR" evidence="3">
    <location>
        <begin position="276"/>
        <end position="306"/>
    </location>
</feature>
<dbReference type="InterPro" id="IPR046848">
    <property type="entry name" value="E_motif"/>
</dbReference>
<dbReference type="SUPFAM" id="SSF48452">
    <property type="entry name" value="TPR-like"/>
    <property type="match status" value="1"/>
</dbReference>
<feature type="repeat" description="PPR" evidence="3">
    <location>
        <begin position="146"/>
        <end position="180"/>
    </location>
</feature>
<dbReference type="InterPro" id="IPR011990">
    <property type="entry name" value="TPR-like_helical_dom_sf"/>
</dbReference>
<organism evidence="5 6">
    <name type="scientific">Lactuca virosa</name>
    <dbReference type="NCBI Taxonomy" id="75947"/>
    <lineage>
        <taxon>Eukaryota</taxon>
        <taxon>Viridiplantae</taxon>
        <taxon>Streptophyta</taxon>
        <taxon>Embryophyta</taxon>
        <taxon>Tracheophyta</taxon>
        <taxon>Spermatophyta</taxon>
        <taxon>Magnoliopsida</taxon>
        <taxon>eudicotyledons</taxon>
        <taxon>Gunneridae</taxon>
        <taxon>Pentapetalae</taxon>
        <taxon>asterids</taxon>
        <taxon>campanulids</taxon>
        <taxon>Asterales</taxon>
        <taxon>Asteraceae</taxon>
        <taxon>Cichorioideae</taxon>
        <taxon>Cichorieae</taxon>
        <taxon>Lactucinae</taxon>
        <taxon>Lactuca</taxon>
    </lineage>
</organism>
<evidence type="ECO:0000313" key="6">
    <source>
        <dbReference type="Proteomes" id="UP001157418"/>
    </source>
</evidence>
<dbReference type="AlphaFoldDB" id="A0AAU9M503"/>
<dbReference type="Pfam" id="PF01535">
    <property type="entry name" value="PPR"/>
    <property type="match status" value="5"/>
</dbReference>
<dbReference type="Pfam" id="PF13041">
    <property type="entry name" value="PPR_2"/>
    <property type="match status" value="2"/>
</dbReference>
<dbReference type="GO" id="GO:0003723">
    <property type="term" value="F:RNA binding"/>
    <property type="evidence" value="ECO:0007669"/>
    <property type="project" value="InterPro"/>
</dbReference>
<dbReference type="InterPro" id="IPR032867">
    <property type="entry name" value="DYW_dom"/>
</dbReference>
<feature type="repeat" description="PPR" evidence="3">
    <location>
        <begin position="489"/>
        <end position="519"/>
    </location>
</feature>
<gene>
    <name evidence="5" type="ORF">LVIROSA_LOCUS8076</name>
</gene>
<dbReference type="GO" id="GO:0008270">
    <property type="term" value="F:zinc ion binding"/>
    <property type="evidence" value="ECO:0007669"/>
    <property type="project" value="InterPro"/>
</dbReference>
<feature type="domain" description="DYW" evidence="4">
    <location>
        <begin position="703"/>
        <end position="768"/>
    </location>
</feature>
<evidence type="ECO:0000313" key="5">
    <source>
        <dbReference type="EMBL" id="CAH1420626.1"/>
    </source>
</evidence>
<dbReference type="FunFam" id="1.25.40.10:FF:001093">
    <property type="entry name" value="Pentatricopeptide repeat-containing protein At2g34400"/>
    <property type="match status" value="1"/>
</dbReference>
<dbReference type="InterPro" id="IPR046960">
    <property type="entry name" value="PPR_At4g14850-like_plant"/>
</dbReference>
<dbReference type="Gene3D" id="1.25.40.10">
    <property type="entry name" value="Tetratricopeptide repeat domain"/>
    <property type="match status" value="5"/>
</dbReference>